<sequence length="73" mass="8128">MRSSCERLKDQKLHYKVETARQLIGLPKIRVSGQTPTAPPIFSNDVPLQKSFKAARGRGIIVTSEDARGSMIF</sequence>
<organism evidence="1 2">
    <name type="scientific">Pontibacter qinzhouensis</name>
    <dbReference type="NCBI Taxonomy" id="2603253"/>
    <lineage>
        <taxon>Bacteria</taxon>
        <taxon>Pseudomonadati</taxon>
        <taxon>Bacteroidota</taxon>
        <taxon>Cytophagia</taxon>
        <taxon>Cytophagales</taxon>
        <taxon>Hymenobacteraceae</taxon>
        <taxon>Pontibacter</taxon>
    </lineage>
</organism>
<dbReference type="AlphaFoldDB" id="A0A5C8JMX9"/>
<name>A0A5C8JMX9_9BACT</name>
<proteinExistence type="predicted"/>
<keyword evidence="2" id="KW-1185">Reference proteome</keyword>
<gene>
    <name evidence="1" type="ORF">FVR03_14240</name>
</gene>
<comment type="caution">
    <text evidence="1">The sequence shown here is derived from an EMBL/GenBank/DDBJ whole genome shotgun (WGS) entry which is preliminary data.</text>
</comment>
<dbReference type="RefSeq" id="WP_147922431.1">
    <property type="nucleotide sequence ID" value="NZ_VRTY01000053.1"/>
</dbReference>
<dbReference type="Proteomes" id="UP000321926">
    <property type="component" value="Unassembled WGS sequence"/>
</dbReference>
<protein>
    <submittedName>
        <fullName evidence="1">Uncharacterized protein</fullName>
    </submittedName>
</protein>
<evidence type="ECO:0000313" key="1">
    <source>
        <dbReference type="EMBL" id="TXK38143.1"/>
    </source>
</evidence>
<reference evidence="1 2" key="1">
    <citation type="submission" date="2019-08" db="EMBL/GenBank/DDBJ databases">
        <authorList>
            <person name="Shi S."/>
        </authorList>
    </citation>
    <scope>NUCLEOTIDE SEQUENCE [LARGE SCALE GENOMIC DNA]</scope>
    <source>
        <strain evidence="1 2">GY10130</strain>
    </source>
</reference>
<evidence type="ECO:0000313" key="2">
    <source>
        <dbReference type="Proteomes" id="UP000321926"/>
    </source>
</evidence>
<dbReference type="EMBL" id="VRTY01000053">
    <property type="protein sequence ID" value="TXK38143.1"/>
    <property type="molecule type" value="Genomic_DNA"/>
</dbReference>
<accession>A0A5C8JMX9</accession>